<sequence>MDMAREGKKREILASRGKPLEPLDQIKNRGEIKQNSVFSWICQVETKKISEKTPNLFLQIDPSGSF</sequence>
<name>A0A0A9EDA1_ARUDO</name>
<accession>A0A0A9EDA1</accession>
<dbReference type="EMBL" id="GBRH01199864">
    <property type="protein sequence ID" value="JAD98031.1"/>
    <property type="molecule type" value="Transcribed_RNA"/>
</dbReference>
<proteinExistence type="predicted"/>
<dbReference type="AlphaFoldDB" id="A0A0A9EDA1"/>
<protein>
    <submittedName>
        <fullName evidence="1">Uncharacterized protein</fullName>
    </submittedName>
</protein>
<evidence type="ECO:0000313" key="1">
    <source>
        <dbReference type="EMBL" id="JAD98031.1"/>
    </source>
</evidence>
<reference evidence="1" key="1">
    <citation type="submission" date="2014-09" db="EMBL/GenBank/DDBJ databases">
        <authorList>
            <person name="Magalhaes I.L.F."/>
            <person name="Oliveira U."/>
            <person name="Santos F.R."/>
            <person name="Vidigal T.H.D.A."/>
            <person name="Brescovit A.D."/>
            <person name="Santos A.J."/>
        </authorList>
    </citation>
    <scope>NUCLEOTIDE SEQUENCE</scope>
    <source>
        <tissue evidence="1">Shoot tissue taken approximately 20 cm above the soil surface</tissue>
    </source>
</reference>
<reference evidence="1" key="2">
    <citation type="journal article" date="2015" name="Data Brief">
        <title>Shoot transcriptome of the giant reed, Arundo donax.</title>
        <authorList>
            <person name="Barrero R.A."/>
            <person name="Guerrero F.D."/>
            <person name="Moolhuijzen P."/>
            <person name="Goolsby J.A."/>
            <person name="Tidwell J."/>
            <person name="Bellgard S.E."/>
            <person name="Bellgard M.I."/>
        </authorList>
    </citation>
    <scope>NUCLEOTIDE SEQUENCE</scope>
    <source>
        <tissue evidence="1">Shoot tissue taken approximately 20 cm above the soil surface</tissue>
    </source>
</reference>
<organism evidence="1">
    <name type="scientific">Arundo donax</name>
    <name type="common">Giant reed</name>
    <name type="synonym">Donax arundinaceus</name>
    <dbReference type="NCBI Taxonomy" id="35708"/>
    <lineage>
        <taxon>Eukaryota</taxon>
        <taxon>Viridiplantae</taxon>
        <taxon>Streptophyta</taxon>
        <taxon>Embryophyta</taxon>
        <taxon>Tracheophyta</taxon>
        <taxon>Spermatophyta</taxon>
        <taxon>Magnoliopsida</taxon>
        <taxon>Liliopsida</taxon>
        <taxon>Poales</taxon>
        <taxon>Poaceae</taxon>
        <taxon>PACMAD clade</taxon>
        <taxon>Arundinoideae</taxon>
        <taxon>Arundineae</taxon>
        <taxon>Arundo</taxon>
    </lineage>
</organism>